<dbReference type="AlphaFoldDB" id="A0A445CUE2"/>
<sequence length="247" mass="27189">MASEHIYVIVYPNEKISHTIEGVKFMCDDPFWIMISPQSSLQQLKNLILMNTWLIEKKEIRNLVYRMPVAVASSFAYQKMYIKSDHHVSMMFFYHRRIGSIYSMELCVKLQDVGGGGSSSSLNNVEEMQNFGAAEAIPFSGIGRARSPSFNAFVAPAQNAKNSHGCPSLTTHVASPKDIADGLADTSDEDEIEDESGEKAEVVLKTQPLQGERVIPTRVEPINMMGVGGISSSTPGHYLALSLDVNA</sequence>
<name>A0A445CUE2_ARAHY</name>
<evidence type="ECO:0000313" key="1">
    <source>
        <dbReference type="EMBL" id="RYR54535.1"/>
    </source>
</evidence>
<evidence type="ECO:0000313" key="2">
    <source>
        <dbReference type="Proteomes" id="UP000289738"/>
    </source>
</evidence>
<proteinExistence type="predicted"/>
<comment type="caution">
    <text evidence="1">The sequence shown here is derived from an EMBL/GenBank/DDBJ whole genome shotgun (WGS) entry which is preliminary data.</text>
</comment>
<protein>
    <submittedName>
        <fullName evidence="1">Uncharacterized protein</fullName>
    </submittedName>
</protein>
<dbReference type="EMBL" id="SDMP01000006">
    <property type="protein sequence ID" value="RYR54535.1"/>
    <property type="molecule type" value="Genomic_DNA"/>
</dbReference>
<keyword evidence="2" id="KW-1185">Reference proteome</keyword>
<accession>A0A445CUE2</accession>
<gene>
    <name evidence="1" type="ORF">Ahy_A06g029834</name>
</gene>
<reference evidence="1 2" key="1">
    <citation type="submission" date="2019-01" db="EMBL/GenBank/DDBJ databases">
        <title>Sequencing of cultivated peanut Arachis hypogaea provides insights into genome evolution and oil improvement.</title>
        <authorList>
            <person name="Chen X."/>
        </authorList>
    </citation>
    <scope>NUCLEOTIDE SEQUENCE [LARGE SCALE GENOMIC DNA]</scope>
    <source>
        <strain evidence="2">cv. Fuhuasheng</strain>
        <tissue evidence="1">Leaves</tissue>
    </source>
</reference>
<organism evidence="1 2">
    <name type="scientific">Arachis hypogaea</name>
    <name type="common">Peanut</name>
    <dbReference type="NCBI Taxonomy" id="3818"/>
    <lineage>
        <taxon>Eukaryota</taxon>
        <taxon>Viridiplantae</taxon>
        <taxon>Streptophyta</taxon>
        <taxon>Embryophyta</taxon>
        <taxon>Tracheophyta</taxon>
        <taxon>Spermatophyta</taxon>
        <taxon>Magnoliopsida</taxon>
        <taxon>eudicotyledons</taxon>
        <taxon>Gunneridae</taxon>
        <taxon>Pentapetalae</taxon>
        <taxon>rosids</taxon>
        <taxon>fabids</taxon>
        <taxon>Fabales</taxon>
        <taxon>Fabaceae</taxon>
        <taxon>Papilionoideae</taxon>
        <taxon>50 kb inversion clade</taxon>
        <taxon>dalbergioids sensu lato</taxon>
        <taxon>Dalbergieae</taxon>
        <taxon>Pterocarpus clade</taxon>
        <taxon>Arachis</taxon>
    </lineage>
</organism>
<dbReference type="Proteomes" id="UP000289738">
    <property type="component" value="Chromosome A06"/>
</dbReference>